<name>A0A2H0WU11_9BACT</name>
<keyword evidence="1" id="KW-0808">Transferase</keyword>
<reference evidence="5" key="1">
    <citation type="submission" date="2017-09" db="EMBL/GenBank/DDBJ databases">
        <title>Depth-based differentiation of microbial function through sediment-hosted aquifers and enrichment of novel symbionts in the deep terrestrial subsurface.</title>
        <authorList>
            <person name="Probst A.J."/>
            <person name="Ladd B."/>
            <person name="Jarett J.K."/>
            <person name="Geller-Mcgrath D.E."/>
            <person name="Sieber C.M.K."/>
            <person name="Emerson J.B."/>
            <person name="Anantharaman K."/>
            <person name="Thomas B.C."/>
            <person name="Malmstrom R."/>
            <person name="Stieglmeier M."/>
            <person name="Klingl A."/>
            <person name="Woyke T."/>
            <person name="Ryan C.M."/>
            <person name="Banfield J.F."/>
        </authorList>
    </citation>
    <scope>NUCLEOTIDE SEQUENCE [LARGE SCALE GENOMIC DNA]</scope>
</reference>
<sequence length="338" mass="39253">MNISVDAGALCVKKNQTFGNAVFTSNLILALARYDKNTVYHLYAFCRLPDVIKKLRVKSHTLLPKKFWMDFRVTLEEWLRPKDVFLAVNQAMPAFIRSKVISFSHGLSFYHFPHLYKQDYTRLRAQLHRMVSKSQHIVVSSQKVKEEMLNIFPDRNNIHVIPFGIPLDMEKPTKQGEKKKIFLFVGMDHPVKHVQFILDVFLEFSKNKAYSGYSLLLVGPFSRISNNSKRILCVPNASRRQLKQLYRTCLAYVTASFYESFNLPVLEALSQGCQPIGLSSAIIPELSPYVYVAYDKNTFVENMRRVAEGERKNIEYGKLNKEFSWKSYVEKLQQLYLV</sequence>
<dbReference type="Proteomes" id="UP000231198">
    <property type="component" value="Unassembled WGS sequence"/>
</dbReference>
<comment type="caution">
    <text evidence="4">The sequence shown here is derived from an EMBL/GenBank/DDBJ whole genome shotgun (WGS) entry which is preliminary data.</text>
</comment>
<dbReference type="PANTHER" id="PTHR46401">
    <property type="entry name" value="GLYCOSYLTRANSFERASE WBBK-RELATED"/>
    <property type="match status" value="1"/>
</dbReference>
<dbReference type="Pfam" id="PF00534">
    <property type="entry name" value="Glycos_transf_1"/>
    <property type="match status" value="1"/>
</dbReference>
<feature type="domain" description="Glycosyltransferase subfamily 4-like N-terminal" evidence="3">
    <location>
        <begin position="94"/>
        <end position="168"/>
    </location>
</feature>
<dbReference type="AlphaFoldDB" id="A0A2H0WU11"/>
<dbReference type="PANTHER" id="PTHR46401:SF2">
    <property type="entry name" value="GLYCOSYLTRANSFERASE WBBK-RELATED"/>
    <property type="match status" value="1"/>
</dbReference>
<evidence type="ECO:0008006" key="6">
    <source>
        <dbReference type="Google" id="ProtNLM"/>
    </source>
</evidence>
<dbReference type="GO" id="GO:0016757">
    <property type="term" value="F:glycosyltransferase activity"/>
    <property type="evidence" value="ECO:0007669"/>
    <property type="project" value="InterPro"/>
</dbReference>
<dbReference type="Pfam" id="PF13439">
    <property type="entry name" value="Glyco_transf_4"/>
    <property type="match status" value="1"/>
</dbReference>
<dbReference type="SUPFAM" id="SSF53756">
    <property type="entry name" value="UDP-Glycosyltransferase/glycogen phosphorylase"/>
    <property type="match status" value="1"/>
</dbReference>
<organism evidence="4 5">
    <name type="scientific">Candidatus Roizmanbacteria bacterium CG09_land_8_20_14_0_10_41_9</name>
    <dbReference type="NCBI Taxonomy" id="1974850"/>
    <lineage>
        <taxon>Bacteria</taxon>
        <taxon>Candidatus Roizmaniibacteriota</taxon>
    </lineage>
</organism>
<evidence type="ECO:0000256" key="1">
    <source>
        <dbReference type="ARBA" id="ARBA00022679"/>
    </source>
</evidence>
<evidence type="ECO:0000259" key="2">
    <source>
        <dbReference type="Pfam" id="PF00534"/>
    </source>
</evidence>
<feature type="domain" description="Glycosyl transferase family 1" evidence="2">
    <location>
        <begin position="172"/>
        <end position="308"/>
    </location>
</feature>
<evidence type="ECO:0000313" key="4">
    <source>
        <dbReference type="EMBL" id="PIS16107.1"/>
    </source>
</evidence>
<evidence type="ECO:0000259" key="3">
    <source>
        <dbReference type="Pfam" id="PF13439"/>
    </source>
</evidence>
<evidence type="ECO:0000313" key="5">
    <source>
        <dbReference type="Proteomes" id="UP000231198"/>
    </source>
</evidence>
<dbReference type="InterPro" id="IPR028098">
    <property type="entry name" value="Glyco_trans_4-like_N"/>
</dbReference>
<protein>
    <recommendedName>
        <fullName evidence="6">Glycosyl transferase family 1 domain-containing protein</fullName>
    </recommendedName>
</protein>
<gene>
    <name evidence="4" type="ORF">COT62_00140</name>
</gene>
<dbReference type="Gene3D" id="3.40.50.2000">
    <property type="entry name" value="Glycogen Phosphorylase B"/>
    <property type="match status" value="2"/>
</dbReference>
<dbReference type="EMBL" id="PEZG01000004">
    <property type="protein sequence ID" value="PIS16107.1"/>
    <property type="molecule type" value="Genomic_DNA"/>
</dbReference>
<accession>A0A2H0WU11</accession>
<dbReference type="InterPro" id="IPR001296">
    <property type="entry name" value="Glyco_trans_1"/>
</dbReference>
<proteinExistence type="predicted"/>